<reference evidence="1 2" key="1">
    <citation type="submission" date="2020-08" db="EMBL/GenBank/DDBJ databases">
        <title>A Genomic Blueprint of the Chicken Gut Microbiome.</title>
        <authorList>
            <person name="Gilroy R."/>
            <person name="Ravi A."/>
            <person name="Getino M."/>
            <person name="Pursley I."/>
            <person name="Horton D.L."/>
            <person name="Alikhan N.-F."/>
            <person name="Baker D."/>
            <person name="Gharbi K."/>
            <person name="Hall N."/>
            <person name="Watson M."/>
            <person name="Adriaenssens E.M."/>
            <person name="Foster-Nyarko E."/>
            <person name="Jarju S."/>
            <person name="Secka A."/>
            <person name="Antonio M."/>
            <person name="Oren A."/>
            <person name="Chaudhuri R."/>
            <person name="La Ragione R.M."/>
            <person name="Hildebrand F."/>
            <person name="Pallen M.J."/>
        </authorList>
    </citation>
    <scope>NUCLEOTIDE SEQUENCE [LARGE SCALE GENOMIC DNA]</scope>
    <source>
        <strain evidence="1 2">Sa1CVA4</strain>
    </source>
</reference>
<dbReference type="Pfam" id="PF16266">
    <property type="entry name" value="DUF4919"/>
    <property type="match status" value="1"/>
</dbReference>
<dbReference type="InterPro" id="IPR032578">
    <property type="entry name" value="DUF4919"/>
</dbReference>
<accession>A0ABR8WJY3</accession>
<dbReference type="EMBL" id="JACSPS010000001">
    <property type="protein sequence ID" value="MBD8017257.1"/>
    <property type="molecule type" value="Genomic_DNA"/>
</dbReference>
<dbReference type="RefSeq" id="WP_251832465.1">
    <property type="nucleotide sequence ID" value="NZ_JACSPS010000001.1"/>
</dbReference>
<comment type="caution">
    <text evidence="1">The sequence shown here is derived from an EMBL/GenBank/DDBJ whole genome shotgun (WGS) entry which is preliminary data.</text>
</comment>
<sequence length="217" mass="24988">MKELFVFSMIFCASVVFGQVNIDEIKKNVTENPKEFYYQNLDTFKTNPSTLSQEQLNYIYYGNNYVDYGFDRGDFNKKLSEVSKFAGRKLSKKLSGEVLTKALSLYQLNPLNKTLLNDLALLYGYSGDHEKRDFHLLQYQLLVETIGKSGTGLLEETPIVVTSFQDKFLALEQFSKVLASGISFKTKQLEDGSWLDIFKNGLDLYFIKTVHHKDMFK</sequence>
<evidence type="ECO:0000313" key="2">
    <source>
        <dbReference type="Proteomes" id="UP000626242"/>
    </source>
</evidence>
<keyword evidence="2" id="KW-1185">Reference proteome</keyword>
<protein>
    <submittedName>
        <fullName evidence="1">DUF4919 domain-containing protein</fullName>
    </submittedName>
</protein>
<dbReference type="Proteomes" id="UP000626242">
    <property type="component" value="Unassembled WGS sequence"/>
</dbReference>
<gene>
    <name evidence="1" type="ORF">H9628_02115</name>
</gene>
<name>A0ABR8WJY3_9FLAO</name>
<organism evidence="1 2">
    <name type="scientific">Kaistella pullorum</name>
    <dbReference type="NCBI Taxonomy" id="2763074"/>
    <lineage>
        <taxon>Bacteria</taxon>
        <taxon>Pseudomonadati</taxon>
        <taxon>Bacteroidota</taxon>
        <taxon>Flavobacteriia</taxon>
        <taxon>Flavobacteriales</taxon>
        <taxon>Weeksellaceae</taxon>
        <taxon>Chryseobacterium group</taxon>
        <taxon>Kaistella</taxon>
    </lineage>
</organism>
<proteinExistence type="predicted"/>
<evidence type="ECO:0000313" key="1">
    <source>
        <dbReference type="EMBL" id="MBD8017257.1"/>
    </source>
</evidence>